<dbReference type="AlphaFoldDB" id="A0A381LDI3"/>
<evidence type="ECO:0000313" key="1">
    <source>
        <dbReference type="EMBL" id="SUZ11562.1"/>
    </source>
</evidence>
<dbReference type="EMBL" id="UIGY01000132">
    <property type="protein sequence ID" value="SUZ11562.1"/>
    <property type="molecule type" value="Genomic_DNA"/>
</dbReference>
<accession>A0A381LDI3</accession>
<proteinExistence type="predicted"/>
<reference evidence="1" key="1">
    <citation type="submission" date="2018-07" db="EMBL/GenBank/DDBJ databases">
        <authorList>
            <person name="Quirk P.G."/>
            <person name="Krulwich T.A."/>
        </authorList>
    </citation>
    <scope>NUCLEOTIDE SEQUENCE</scope>
    <source>
        <strain evidence="1">96224</strain>
    </source>
</reference>
<organism evidence="1">
    <name type="scientific">Blumeria graminis f. sp. tritici 96224</name>
    <dbReference type="NCBI Taxonomy" id="1268274"/>
    <lineage>
        <taxon>Eukaryota</taxon>
        <taxon>Fungi</taxon>
        <taxon>Dikarya</taxon>
        <taxon>Ascomycota</taxon>
        <taxon>Pezizomycotina</taxon>
        <taxon>Leotiomycetes</taxon>
        <taxon>Erysiphales</taxon>
        <taxon>Erysiphaceae</taxon>
        <taxon>Blumeria</taxon>
    </lineage>
</organism>
<gene>
    <name evidence="1" type="ORF">BGT96224V2_LOCUS4739</name>
</gene>
<name>A0A381LDI3_BLUGR</name>
<protein>
    <submittedName>
        <fullName evidence="1">BgtE-20011</fullName>
    </submittedName>
</protein>
<sequence length="313" mass="35761">MNCLLAILMLTERRNHPNGRLVVMQLGEQAELYHTYRHKEISRFRSVEGHSDIFMAPSSIEHAGTHLTIYCSASRSVNSLEKFIIEDTQQLNRLSAMGFHQDLTKEEDCLYALKKRHKELQKIRGLSPNFRLNAFPFIEDRKCTESSVYCLALQGEISLFAKDDLNIKHQGKMTIPVEYNNRFSMASIVLGGKFLHVMQIHQQEFGLAWYQGKLEIFVKVPSSNLWRLKKEDGRFSHHHLINGIIAHQFPGVGAITKALKSLNHKSMGPASHDQYPAQVQEFNQLLSKIGKSGTEFNQVLATGFFIPEPYTHP</sequence>